<evidence type="ECO:0008006" key="4">
    <source>
        <dbReference type="Google" id="ProtNLM"/>
    </source>
</evidence>
<organism evidence="2 3">
    <name type="scientific">Felis catus</name>
    <name type="common">Cat</name>
    <name type="synonym">Felis silvestris catus</name>
    <dbReference type="NCBI Taxonomy" id="9685"/>
    <lineage>
        <taxon>Eukaryota</taxon>
        <taxon>Metazoa</taxon>
        <taxon>Chordata</taxon>
        <taxon>Craniata</taxon>
        <taxon>Vertebrata</taxon>
        <taxon>Euteleostomi</taxon>
        <taxon>Mammalia</taxon>
        <taxon>Eutheria</taxon>
        <taxon>Laurasiatheria</taxon>
        <taxon>Carnivora</taxon>
        <taxon>Feliformia</taxon>
        <taxon>Felidae</taxon>
        <taxon>Felinae</taxon>
        <taxon>Felis</taxon>
    </lineage>
</organism>
<dbReference type="Proteomes" id="UP000823872">
    <property type="component" value="Chromosome D3"/>
</dbReference>
<proteinExistence type="predicted"/>
<evidence type="ECO:0000313" key="3">
    <source>
        <dbReference type="Proteomes" id="UP000823872"/>
    </source>
</evidence>
<protein>
    <recommendedName>
        <fullName evidence="4">WD repeat and SOCS box containing 2</fullName>
    </recommendedName>
</protein>
<dbReference type="GeneTree" id="ENSGT00890000139406"/>
<reference evidence="2" key="2">
    <citation type="submission" date="2025-08" db="UniProtKB">
        <authorList>
            <consortium name="Ensembl"/>
        </authorList>
    </citation>
    <scope>IDENTIFICATION</scope>
    <source>
        <strain evidence="2">breed Abyssinian</strain>
    </source>
</reference>
<gene>
    <name evidence="2" type="primary">WSB2</name>
</gene>
<dbReference type="InterPro" id="IPR051983">
    <property type="entry name" value="WSB_SOCS-box_domain"/>
</dbReference>
<dbReference type="PANTHER" id="PTHR15622">
    <property type="entry name" value="WD40 REPEAT PROTEIN"/>
    <property type="match status" value="1"/>
</dbReference>
<keyword evidence="1" id="KW-0833">Ubl conjugation pathway</keyword>
<sequence>MEAGEEPLLLAELKPGRPHQFDWKSSCETWSVAFSPDGSWFAWSQGHCIVKLIPWPLEEHLHRRRELAETVLCTLLGLKDVHLAVWQDASRTLKLFSGYQGSGIWGHLFLFTYADFCHGVGSVVVTKQKSLKIQ</sequence>
<dbReference type="Ensembl" id="ENSFCTT00005058135.1">
    <property type="protein sequence ID" value="ENSFCTP00005042694.1"/>
    <property type="gene ID" value="ENSFCTG00005020247.1"/>
</dbReference>
<evidence type="ECO:0000313" key="2">
    <source>
        <dbReference type="Ensembl" id="ENSFCTP00005042694.1"/>
    </source>
</evidence>
<keyword evidence="3" id="KW-1185">Reference proteome</keyword>
<accession>A0ABI7Z6J5</accession>
<reference evidence="2 3" key="1">
    <citation type="submission" date="2021-02" db="EMBL/GenBank/DDBJ databases">
        <title>Safari Cat Assemblies.</title>
        <authorList>
            <person name="Bredemeyer K.R."/>
            <person name="Murphy W.J."/>
        </authorList>
    </citation>
    <scope>NUCLEOTIDE SEQUENCE [LARGE SCALE GENOMIC DNA]</scope>
</reference>
<name>A0ABI7Z6J5_FELCA</name>
<dbReference type="PANTHER" id="PTHR15622:SF1">
    <property type="entry name" value="WD REPEAT AND SOCS BOX-CONTAINING PROTEIN 2"/>
    <property type="match status" value="1"/>
</dbReference>
<evidence type="ECO:0000256" key="1">
    <source>
        <dbReference type="ARBA" id="ARBA00022786"/>
    </source>
</evidence>
<reference evidence="2" key="3">
    <citation type="submission" date="2025-09" db="UniProtKB">
        <authorList>
            <consortium name="Ensembl"/>
        </authorList>
    </citation>
    <scope>IDENTIFICATION</scope>
    <source>
        <strain evidence="2">breed Abyssinian</strain>
    </source>
</reference>